<evidence type="ECO:0000256" key="3">
    <source>
        <dbReference type="SAM" id="MobiDB-lite"/>
    </source>
</evidence>
<dbReference type="PROSITE" id="PS50102">
    <property type="entry name" value="RRM"/>
    <property type="match status" value="1"/>
</dbReference>
<feature type="region of interest" description="Disordered" evidence="3">
    <location>
        <begin position="143"/>
        <end position="186"/>
    </location>
</feature>
<reference evidence="5 6" key="1">
    <citation type="journal article" date="2023" name="Commun. Biol.">
        <title>Reorganization of the ancestral sex-determining regions during the evolution of trioecy in Pleodorina starrii.</title>
        <authorList>
            <person name="Takahashi K."/>
            <person name="Suzuki S."/>
            <person name="Kawai-Toyooka H."/>
            <person name="Yamamoto K."/>
            <person name="Hamaji T."/>
            <person name="Ootsuki R."/>
            <person name="Yamaguchi H."/>
            <person name="Kawachi M."/>
            <person name="Higashiyama T."/>
            <person name="Nozaki H."/>
        </authorList>
    </citation>
    <scope>NUCLEOTIDE SEQUENCE [LARGE SCALE GENOMIC DNA]</scope>
    <source>
        <strain evidence="5 6">NIES-4479</strain>
    </source>
</reference>
<evidence type="ECO:0000313" key="5">
    <source>
        <dbReference type="EMBL" id="GLC57646.1"/>
    </source>
</evidence>
<dbReference type="InterPro" id="IPR012677">
    <property type="entry name" value="Nucleotide-bd_a/b_plait_sf"/>
</dbReference>
<dbReference type="Gene3D" id="3.30.70.330">
    <property type="match status" value="1"/>
</dbReference>
<proteinExistence type="predicted"/>
<feature type="compositionally biased region" description="Low complexity" evidence="3">
    <location>
        <begin position="158"/>
        <end position="182"/>
    </location>
</feature>
<comment type="caution">
    <text evidence="5">The sequence shown here is derived from an EMBL/GenBank/DDBJ whole genome shotgun (WGS) entry which is preliminary data.</text>
</comment>
<keyword evidence="6" id="KW-1185">Reference proteome</keyword>
<dbReference type="AlphaFoldDB" id="A0A9W6F6L5"/>
<evidence type="ECO:0000256" key="1">
    <source>
        <dbReference type="ARBA" id="ARBA00022884"/>
    </source>
</evidence>
<feature type="compositionally biased region" description="Low complexity" evidence="3">
    <location>
        <begin position="58"/>
        <end position="77"/>
    </location>
</feature>
<dbReference type="PANTHER" id="PTHR47640:SF11">
    <property type="entry name" value="RNA-BINDING PROTEIN 42"/>
    <property type="match status" value="1"/>
</dbReference>
<organism evidence="5 6">
    <name type="scientific">Pleodorina starrii</name>
    <dbReference type="NCBI Taxonomy" id="330485"/>
    <lineage>
        <taxon>Eukaryota</taxon>
        <taxon>Viridiplantae</taxon>
        <taxon>Chlorophyta</taxon>
        <taxon>core chlorophytes</taxon>
        <taxon>Chlorophyceae</taxon>
        <taxon>CS clade</taxon>
        <taxon>Chlamydomonadales</taxon>
        <taxon>Volvocaceae</taxon>
        <taxon>Pleodorina</taxon>
    </lineage>
</organism>
<dbReference type="CDD" id="cd12383">
    <property type="entry name" value="RRM_RBM42"/>
    <property type="match status" value="1"/>
</dbReference>
<dbReference type="Proteomes" id="UP001165080">
    <property type="component" value="Unassembled WGS sequence"/>
</dbReference>
<feature type="region of interest" description="Disordered" evidence="3">
    <location>
        <begin position="16"/>
        <end position="112"/>
    </location>
</feature>
<name>A0A9W6F6L5_9CHLO</name>
<protein>
    <recommendedName>
        <fullName evidence="4">RRM domain-containing protein</fullName>
    </recommendedName>
</protein>
<dbReference type="InterPro" id="IPR000504">
    <property type="entry name" value="RRM_dom"/>
</dbReference>
<dbReference type="InterPro" id="IPR034215">
    <property type="entry name" value="RBM42_RRM"/>
</dbReference>
<keyword evidence="1 2" id="KW-0694">RNA-binding</keyword>
<feature type="compositionally biased region" description="Low complexity" evidence="3">
    <location>
        <begin position="102"/>
        <end position="112"/>
    </location>
</feature>
<gene>
    <name evidence="5" type="primary">PLEST002653</name>
    <name evidence="5" type="ORF">PLESTB_001249500</name>
</gene>
<dbReference type="OrthoDB" id="1749473at2759"/>
<dbReference type="PANTHER" id="PTHR47640">
    <property type="entry name" value="TRNA SELENOCYSTEINE 1-ASSOCIATED PROTEIN 1-RELATED-RELATED"/>
    <property type="match status" value="1"/>
</dbReference>
<dbReference type="SMART" id="SM00360">
    <property type="entry name" value="RRM"/>
    <property type="match status" value="1"/>
</dbReference>
<accession>A0A9W6F6L5</accession>
<dbReference type="InterPro" id="IPR035979">
    <property type="entry name" value="RBD_domain_sf"/>
</dbReference>
<dbReference type="EMBL" id="BRXU01000019">
    <property type="protein sequence ID" value="GLC57646.1"/>
    <property type="molecule type" value="Genomic_DNA"/>
</dbReference>
<dbReference type="Pfam" id="PF00076">
    <property type="entry name" value="RRM_1"/>
    <property type="match status" value="1"/>
</dbReference>
<feature type="compositionally biased region" description="Pro residues" evidence="3">
    <location>
        <begin position="41"/>
        <end position="57"/>
    </location>
</feature>
<evidence type="ECO:0000313" key="6">
    <source>
        <dbReference type="Proteomes" id="UP001165080"/>
    </source>
</evidence>
<feature type="domain" description="RRM" evidence="4">
    <location>
        <begin position="210"/>
        <end position="288"/>
    </location>
</feature>
<sequence>MADDDEWLRFQAELAAVEQTAGAEETPQDGASAGAALAPPKTLPPPAAPPPTRPPPAAVAHAPAVVAKPPVTSAPATQAHQFSAPPVAPLAPPPVPPSMANQGYQQQDMYGQPGMMQGGMGMGMGGMGMGGMGMGMGMHGMGGMGMGMQQPPPPPPAQQQQQQQQGGAAAAGKAGGSKPQQAGKKKVLLREAGGQKWVDPTLNEWPDNDFRIFVGDLGNEVTDDLLSKSFSKYSSFAKAKIVRDPRTKKSKGYGFVSFLDGNDFAKALREMNGKYIGNRPCKLSKSNWEERTVRKVNFKEPANKKQKR</sequence>
<evidence type="ECO:0000259" key="4">
    <source>
        <dbReference type="PROSITE" id="PS50102"/>
    </source>
</evidence>
<feature type="compositionally biased region" description="Pro residues" evidence="3">
    <location>
        <begin position="86"/>
        <end position="97"/>
    </location>
</feature>
<dbReference type="InterPro" id="IPR050825">
    <property type="entry name" value="RBM42_RBP45_47-like"/>
</dbReference>
<evidence type="ECO:0000256" key="2">
    <source>
        <dbReference type="PROSITE-ProRule" id="PRU00176"/>
    </source>
</evidence>
<dbReference type="GO" id="GO:0003729">
    <property type="term" value="F:mRNA binding"/>
    <property type="evidence" value="ECO:0007669"/>
    <property type="project" value="InterPro"/>
</dbReference>
<dbReference type="SUPFAM" id="SSF54928">
    <property type="entry name" value="RNA-binding domain, RBD"/>
    <property type="match status" value="1"/>
</dbReference>